<name>X8DF86_MYCXE</name>
<keyword evidence="1" id="KW-1133">Transmembrane helix</keyword>
<dbReference type="EMBL" id="JAOB01000017">
    <property type="protein sequence ID" value="EUA66160.1"/>
    <property type="molecule type" value="Genomic_DNA"/>
</dbReference>
<evidence type="ECO:0000256" key="1">
    <source>
        <dbReference type="SAM" id="Phobius"/>
    </source>
</evidence>
<reference evidence="2" key="1">
    <citation type="submission" date="2014-01" db="EMBL/GenBank/DDBJ databases">
        <authorList>
            <person name="Brown-Elliot B."/>
            <person name="Wallace R."/>
            <person name="Lenaerts A."/>
            <person name="Ordway D."/>
            <person name="DeGroote M.A."/>
            <person name="Parker T."/>
            <person name="Sizemore C."/>
            <person name="Tallon L.J."/>
            <person name="Sadzewicz L.K."/>
            <person name="Sengamalay N."/>
            <person name="Fraser C.M."/>
            <person name="Hine E."/>
            <person name="Shefchek K.A."/>
            <person name="Das S.P."/>
            <person name="Tettelin H."/>
        </authorList>
    </citation>
    <scope>NUCLEOTIDE SEQUENCE [LARGE SCALE GENOMIC DNA]</scope>
    <source>
        <strain evidence="2">4042</strain>
    </source>
</reference>
<feature type="transmembrane region" description="Helical" evidence="1">
    <location>
        <begin position="135"/>
        <end position="151"/>
    </location>
</feature>
<feature type="transmembrane region" description="Helical" evidence="1">
    <location>
        <begin position="204"/>
        <end position="222"/>
    </location>
</feature>
<sequence>MPMILGMLSRLARVRITLSYAAALVAVSTTLVLLGPRVQHQVILHVSTNLHNLARGKIGTLFGSAFVIDAAPMYIWLPGLVCLLALAELHWRSGRLTLAFLLGHVGATLVVAAGLVAAIEFGWLPLSISRASDVGVSYGAVAVLGALTTAIPRRWRPVWMGWWLAVAVSSAALGAEFTDAGHTVALLIGLALATRFGRPAHWTPVRYALLAVGAAFGFLLLAHTAVTALTGLALGTLSGVAAHTIVRWRLTRKPLETSALAAEEPVAQKLSRVPRSSPA</sequence>
<protein>
    <submittedName>
        <fullName evidence="2">Putative membrane protein</fullName>
    </submittedName>
</protein>
<keyword evidence="1" id="KW-0812">Transmembrane</keyword>
<evidence type="ECO:0000313" key="2">
    <source>
        <dbReference type="EMBL" id="EUA66160.1"/>
    </source>
</evidence>
<keyword evidence="1" id="KW-0472">Membrane</keyword>
<accession>X8DF86</accession>
<dbReference type="Pfam" id="PF20401">
    <property type="entry name" value="Rhomboid_2"/>
    <property type="match status" value="1"/>
</dbReference>
<comment type="caution">
    <text evidence="2">The sequence shown here is derived from an EMBL/GenBank/DDBJ whole genome shotgun (WGS) entry which is preliminary data.</text>
</comment>
<organism evidence="2">
    <name type="scientific">Mycobacterium xenopi 4042</name>
    <dbReference type="NCBI Taxonomy" id="1299334"/>
    <lineage>
        <taxon>Bacteria</taxon>
        <taxon>Bacillati</taxon>
        <taxon>Actinomycetota</taxon>
        <taxon>Actinomycetes</taxon>
        <taxon>Mycobacteriales</taxon>
        <taxon>Mycobacteriaceae</taxon>
        <taxon>Mycobacterium</taxon>
    </lineage>
</organism>
<proteinExistence type="predicted"/>
<feature type="transmembrane region" description="Helical" evidence="1">
    <location>
        <begin position="158"/>
        <end position="174"/>
    </location>
</feature>
<feature type="transmembrane region" description="Helical" evidence="1">
    <location>
        <begin position="58"/>
        <end position="86"/>
    </location>
</feature>
<dbReference type="PATRIC" id="fig|1299334.3.peg.1951"/>
<feature type="transmembrane region" description="Helical" evidence="1">
    <location>
        <begin position="180"/>
        <end position="197"/>
    </location>
</feature>
<gene>
    <name evidence="2" type="ORF">I553_6717</name>
</gene>
<feature type="transmembrane region" description="Helical" evidence="1">
    <location>
        <begin position="98"/>
        <end position="123"/>
    </location>
</feature>
<dbReference type="InterPro" id="IPR046862">
    <property type="entry name" value="Rhomboid_2"/>
</dbReference>
<dbReference type="AlphaFoldDB" id="X8DF86"/>